<feature type="transmembrane region" description="Helical" evidence="1">
    <location>
        <begin position="62"/>
        <end position="81"/>
    </location>
</feature>
<organism evidence="2 3">
    <name type="scientific">Mariniflexile gromovii</name>
    <dbReference type="NCBI Taxonomy" id="362523"/>
    <lineage>
        <taxon>Bacteria</taxon>
        <taxon>Pseudomonadati</taxon>
        <taxon>Bacteroidota</taxon>
        <taxon>Flavobacteriia</taxon>
        <taxon>Flavobacteriales</taxon>
        <taxon>Flavobacteriaceae</taxon>
        <taxon>Mariniflexile</taxon>
    </lineage>
</organism>
<keyword evidence="1" id="KW-0472">Membrane</keyword>
<dbReference type="EMBL" id="JAGJCB010000003">
    <property type="protein sequence ID" value="MBP0903168.1"/>
    <property type="molecule type" value="Genomic_DNA"/>
</dbReference>
<keyword evidence="1" id="KW-0812">Transmembrane</keyword>
<evidence type="ECO:0000313" key="2">
    <source>
        <dbReference type="EMBL" id="MBP0903168.1"/>
    </source>
</evidence>
<dbReference type="NCBIfam" id="NF037968">
    <property type="entry name" value="SemiSWEET_2"/>
    <property type="match status" value="1"/>
</dbReference>
<dbReference type="Gene3D" id="1.20.1280.290">
    <property type="match status" value="1"/>
</dbReference>
<reference evidence="2 3" key="1">
    <citation type="submission" date="2021-04" db="EMBL/GenBank/DDBJ databases">
        <title>Mariniflexile gromovii gen. nov., sp. nov., a gliding bacterium isolated from the sea urchin Strongylocentrotus intermedius.</title>
        <authorList>
            <person name="Ko S."/>
            <person name="Le V."/>
            <person name="Ahn C.-Y."/>
            <person name="Oh H.-M."/>
        </authorList>
    </citation>
    <scope>NUCLEOTIDE SEQUENCE [LARGE SCALE GENOMIC DNA]</scope>
    <source>
        <strain evidence="2 3">KCTC 12570</strain>
    </source>
</reference>
<feature type="transmembrane region" description="Helical" evidence="1">
    <location>
        <begin position="6"/>
        <end position="24"/>
    </location>
</feature>
<sequence length="88" mass="9865">MNIEDIVGILAGVFTTIAVMPQIWKAVKTRSVKDVNPYMFVILCLGVGLWTFYGILKKDWPIIITNGISLILNAIMLYLVVSSSYKKN</sequence>
<protein>
    <submittedName>
        <fullName evidence="2">SemiSWEET transporter</fullName>
    </submittedName>
</protein>
<accession>A0ABS4BRG1</accession>
<dbReference type="InterPro" id="IPR004316">
    <property type="entry name" value="SWEET_rpt"/>
</dbReference>
<evidence type="ECO:0000313" key="3">
    <source>
        <dbReference type="Proteomes" id="UP000670776"/>
    </source>
</evidence>
<dbReference type="Proteomes" id="UP000670776">
    <property type="component" value="Unassembled WGS sequence"/>
</dbReference>
<dbReference type="InterPro" id="IPR047662">
    <property type="entry name" value="SemiSWEET"/>
</dbReference>
<name>A0ABS4BRG1_9FLAO</name>
<dbReference type="Pfam" id="PF03083">
    <property type="entry name" value="MtN3_slv"/>
    <property type="match status" value="1"/>
</dbReference>
<proteinExistence type="predicted"/>
<keyword evidence="3" id="KW-1185">Reference proteome</keyword>
<dbReference type="RefSeq" id="WP_209653239.1">
    <property type="nucleotide sequence ID" value="NZ_JAGJCB010000003.1"/>
</dbReference>
<keyword evidence="1" id="KW-1133">Transmembrane helix</keyword>
<evidence type="ECO:0000256" key="1">
    <source>
        <dbReference type="SAM" id="Phobius"/>
    </source>
</evidence>
<comment type="caution">
    <text evidence="2">The sequence shown here is derived from an EMBL/GenBank/DDBJ whole genome shotgun (WGS) entry which is preliminary data.</text>
</comment>
<feature type="transmembrane region" description="Helical" evidence="1">
    <location>
        <begin position="36"/>
        <end position="56"/>
    </location>
</feature>
<gene>
    <name evidence="2" type="ORF">J8H85_04945</name>
</gene>